<accession>A0ABW6A9G4</accession>
<protein>
    <submittedName>
        <fullName evidence="1">Uncharacterized protein</fullName>
    </submittedName>
</protein>
<proteinExistence type="predicted"/>
<keyword evidence="2" id="KW-1185">Reference proteome</keyword>
<gene>
    <name evidence="1" type="ORF">ACFS6H_19950</name>
</gene>
<dbReference type="Proteomes" id="UP001597511">
    <property type="component" value="Unassembled WGS sequence"/>
</dbReference>
<sequence length="182" mass="20961">MKNRIQIKISMAKVITFSRYFPKGHPKEGQPTFFVEAFLKGNRSKVVVPSLQNTFNYDELEIGFAKTHTIRAGKRFKTGDIFSPRVWSGKPYRSPQIVFAPDTLVKQVWDFSIFQDNLTGSTMFSIDGIGYDCDYRPGTHAHYLLFELSTNDGLKLDDFMSWFKYPQPFEGQIISWSGNEGY</sequence>
<reference evidence="2" key="1">
    <citation type="journal article" date="2019" name="Int. J. Syst. Evol. Microbiol.">
        <title>The Global Catalogue of Microorganisms (GCM) 10K type strain sequencing project: providing services to taxonomists for standard genome sequencing and annotation.</title>
        <authorList>
            <consortium name="The Broad Institute Genomics Platform"/>
            <consortium name="The Broad Institute Genome Sequencing Center for Infectious Disease"/>
            <person name="Wu L."/>
            <person name="Ma J."/>
        </authorList>
    </citation>
    <scope>NUCLEOTIDE SEQUENCE [LARGE SCALE GENOMIC DNA]</scope>
    <source>
        <strain evidence="2">KCTC 23299</strain>
    </source>
</reference>
<organism evidence="1 2">
    <name type="scientific">Terrimonas rubra</name>
    <dbReference type="NCBI Taxonomy" id="1035890"/>
    <lineage>
        <taxon>Bacteria</taxon>
        <taxon>Pseudomonadati</taxon>
        <taxon>Bacteroidota</taxon>
        <taxon>Chitinophagia</taxon>
        <taxon>Chitinophagales</taxon>
        <taxon>Chitinophagaceae</taxon>
        <taxon>Terrimonas</taxon>
    </lineage>
</organism>
<name>A0ABW6A9G4_9BACT</name>
<evidence type="ECO:0000313" key="1">
    <source>
        <dbReference type="EMBL" id="MFD2922004.1"/>
    </source>
</evidence>
<comment type="caution">
    <text evidence="1">The sequence shown here is derived from an EMBL/GenBank/DDBJ whole genome shotgun (WGS) entry which is preliminary data.</text>
</comment>
<evidence type="ECO:0000313" key="2">
    <source>
        <dbReference type="Proteomes" id="UP001597511"/>
    </source>
</evidence>
<dbReference type="RefSeq" id="WP_386103293.1">
    <property type="nucleotide sequence ID" value="NZ_JBHUOZ010000003.1"/>
</dbReference>
<dbReference type="EMBL" id="JBHUOZ010000003">
    <property type="protein sequence ID" value="MFD2922004.1"/>
    <property type="molecule type" value="Genomic_DNA"/>
</dbReference>